<dbReference type="Gene3D" id="1.10.760.10">
    <property type="entry name" value="Cytochrome c-like domain"/>
    <property type="match status" value="1"/>
</dbReference>
<gene>
    <name evidence="6" type="ordered locus">Hoch_2710</name>
</gene>
<dbReference type="GO" id="GO:0020037">
    <property type="term" value="F:heme binding"/>
    <property type="evidence" value="ECO:0007669"/>
    <property type="project" value="InterPro"/>
</dbReference>
<dbReference type="AlphaFoldDB" id="D0LN62"/>
<dbReference type="KEGG" id="hoh:Hoch_2710"/>
<dbReference type="PANTHER" id="PTHR40394:SF2">
    <property type="entry name" value="QUINOL:CYTOCHROME C OXIDOREDUCTASE MEMBRANE PROTEIN"/>
    <property type="match status" value="1"/>
</dbReference>
<organism evidence="6 7">
    <name type="scientific">Haliangium ochraceum (strain DSM 14365 / JCM 11303 / SMP-2)</name>
    <dbReference type="NCBI Taxonomy" id="502025"/>
    <lineage>
        <taxon>Bacteria</taxon>
        <taxon>Pseudomonadati</taxon>
        <taxon>Myxococcota</taxon>
        <taxon>Polyangia</taxon>
        <taxon>Haliangiales</taxon>
        <taxon>Kofleriaceae</taxon>
        <taxon>Haliangium</taxon>
    </lineage>
</organism>
<reference evidence="6 7" key="1">
    <citation type="journal article" date="2010" name="Stand. Genomic Sci.">
        <title>Complete genome sequence of Haliangium ochraceum type strain (SMP-2).</title>
        <authorList>
            <consortium name="US DOE Joint Genome Institute (JGI-PGF)"/>
            <person name="Ivanova N."/>
            <person name="Daum C."/>
            <person name="Lang E."/>
            <person name="Abt B."/>
            <person name="Kopitz M."/>
            <person name="Saunders E."/>
            <person name="Lapidus A."/>
            <person name="Lucas S."/>
            <person name="Glavina Del Rio T."/>
            <person name="Nolan M."/>
            <person name="Tice H."/>
            <person name="Copeland A."/>
            <person name="Cheng J.F."/>
            <person name="Chen F."/>
            <person name="Bruce D."/>
            <person name="Goodwin L."/>
            <person name="Pitluck S."/>
            <person name="Mavromatis K."/>
            <person name="Pati A."/>
            <person name="Mikhailova N."/>
            <person name="Chen A."/>
            <person name="Palaniappan K."/>
            <person name="Land M."/>
            <person name="Hauser L."/>
            <person name="Chang Y.J."/>
            <person name="Jeffries C.D."/>
            <person name="Detter J.C."/>
            <person name="Brettin T."/>
            <person name="Rohde M."/>
            <person name="Goker M."/>
            <person name="Bristow J."/>
            <person name="Markowitz V."/>
            <person name="Eisen J.A."/>
            <person name="Hugenholtz P."/>
            <person name="Kyrpides N.C."/>
            <person name="Klenk H.P."/>
        </authorList>
    </citation>
    <scope>NUCLEOTIDE SEQUENCE [LARGE SCALE GENOMIC DNA]</scope>
    <source>
        <strain evidence="7">DSM 14365 / CIP 107738 / JCM 11303 / AJ 13395 / SMP-2</strain>
    </source>
</reference>
<dbReference type="RefSeq" id="WP_012827847.1">
    <property type="nucleotide sequence ID" value="NC_013440.1"/>
</dbReference>
<dbReference type="STRING" id="502025.Hoch_2710"/>
<dbReference type="GO" id="GO:0009055">
    <property type="term" value="F:electron transfer activity"/>
    <property type="evidence" value="ECO:0007669"/>
    <property type="project" value="InterPro"/>
</dbReference>
<dbReference type="HOGENOM" id="CLU_088548_1_0_7"/>
<dbReference type="PROSITE" id="PS51007">
    <property type="entry name" value="CYTC"/>
    <property type="match status" value="1"/>
</dbReference>
<evidence type="ECO:0000256" key="2">
    <source>
        <dbReference type="ARBA" id="ARBA00022723"/>
    </source>
</evidence>
<evidence type="ECO:0000313" key="6">
    <source>
        <dbReference type="EMBL" id="ACY15239.1"/>
    </source>
</evidence>
<name>D0LN62_HALO1</name>
<dbReference type="Proteomes" id="UP000001880">
    <property type="component" value="Chromosome"/>
</dbReference>
<dbReference type="SUPFAM" id="SSF46626">
    <property type="entry name" value="Cytochrome c"/>
    <property type="match status" value="1"/>
</dbReference>
<evidence type="ECO:0000256" key="3">
    <source>
        <dbReference type="ARBA" id="ARBA00023004"/>
    </source>
</evidence>
<dbReference type="InterPro" id="IPR036909">
    <property type="entry name" value="Cyt_c-like_dom_sf"/>
</dbReference>
<protein>
    <recommendedName>
        <fullName evidence="5">Cytochrome c domain-containing protein</fullName>
    </recommendedName>
</protein>
<dbReference type="eggNOG" id="COG2010">
    <property type="taxonomic scope" value="Bacteria"/>
</dbReference>
<evidence type="ECO:0000256" key="4">
    <source>
        <dbReference type="PROSITE-ProRule" id="PRU00433"/>
    </source>
</evidence>
<sequence>MSAQTLQRLPLALVAALALFAVGACDIDFNRMYEQDRADPFEPTPHFADGMVMRTPPPGTVARGRPLPPPAIRAGVREGADVARVPVPVSAEMVRRGQNRYDIFCAPCHGVDGAGATQVAEQMPRPPPALVSAPVRDYPAGRVYRAITDGYGLMRSYAVELDIDDRWAVVAYVQALALSREIALDALPPALQTEARSWLP</sequence>
<keyword evidence="3 4" id="KW-0408">Iron</keyword>
<dbReference type="GO" id="GO:0046872">
    <property type="term" value="F:metal ion binding"/>
    <property type="evidence" value="ECO:0007669"/>
    <property type="project" value="UniProtKB-KW"/>
</dbReference>
<dbReference type="PANTHER" id="PTHR40394">
    <property type="entry name" value="LIPOPROTEIN-RELATED"/>
    <property type="match status" value="1"/>
</dbReference>
<keyword evidence="2 4" id="KW-0479">Metal-binding</keyword>
<proteinExistence type="predicted"/>
<evidence type="ECO:0000259" key="5">
    <source>
        <dbReference type="PROSITE" id="PS51007"/>
    </source>
</evidence>
<feature type="domain" description="Cytochrome c" evidence="5">
    <location>
        <begin position="92"/>
        <end position="177"/>
    </location>
</feature>
<dbReference type="Pfam" id="PF13442">
    <property type="entry name" value="Cytochrome_CBB3"/>
    <property type="match status" value="1"/>
</dbReference>
<keyword evidence="1 4" id="KW-0349">Heme</keyword>
<dbReference type="OrthoDB" id="9773456at2"/>
<accession>D0LN62</accession>
<evidence type="ECO:0000313" key="7">
    <source>
        <dbReference type="Proteomes" id="UP000001880"/>
    </source>
</evidence>
<evidence type="ECO:0000256" key="1">
    <source>
        <dbReference type="ARBA" id="ARBA00022617"/>
    </source>
</evidence>
<keyword evidence="7" id="KW-1185">Reference proteome</keyword>
<dbReference type="EMBL" id="CP001804">
    <property type="protein sequence ID" value="ACY15239.1"/>
    <property type="molecule type" value="Genomic_DNA"/>
</dbReference>
<dbReference type="InterPro" id="IPR009056">
    <property type="entry name" value="Cyt_c-like_dom"/>
</dbReference>